<dbReference type="PANTHER" id="PTHR43364">
    <property type="entry name" value="NADH-SPECIFIC METHYLGLYOXAL REDUCTASE-RELATED"/>
    <property type="match status" value="1"/>
</dbReference>
<evidence type="ECO:0000256" key="3">
    <source>
        <dbReference type="ARBA" id="ARBA00038157"/>
    </source>
</evidence>
<dbReference type="Gene3D" id="3.20.20.100">
    <property type="entry name" value="NADP-dependent oxidoreductase domain"/>
    <property type="match status" value="1"/>
</dbReference>
<organism evidence="5 6">
    <name type="scientific">Aquimarina intermedia</name>
    <dbReference type="NCBI Taxonomy" id="350814"/>
    <lineage>
        <taxon>Bacteria</taxon>
        <taxon>Pseudomonadati</taxon>
        <taxon>Bacteroidota</taxon>
        <taxon>Flavobacteriia</taxon>
        <taxon>Flavobacteriales</taxon>
        <taxon>Flavobacteriaceae</taxon>
        <taxon>Aquimarina</taxon>
    </lineage>
</organism>
<feature type="domain" description="NADP-dependent oxidoreductase" evidence="4">
    <location>
        <begin position="8"/>
        <end position="285"/>
    </location>
</feature>
<proteinExistence type="inferred from homology"/>
<gene>
    <name evidence="5" type="ORF">BD809_109127</name>
</gene>
<dbReference type="AlphaFoldDB" id="A0A5S5BWJ3"/>
<evidence type="ECO:0000256" key="2">
    <source>
        <dbReference type="ARBA" id="ARBA00023002"/>
    </source>
</evidence>
<reference evidence="5 6" key="1">
    <citation type="submission" date="2019-07" db="EMBL/GenBank/DDBJ databases">
        <title>Genomic Encyclopedia of Archaeal and Bacterial Type Strains, Phase II (KMG-II): from individual species to whole genera.</title>
        <authorList>
            <person name="Goeker M."/>
        </authorList>
    </citation>
    <scope>NUCLEOTIDE SEQUENCE [LARGE SCALE GENOMIC DNA]</scope>
    <source>
        <strain evidence="5 6">DSM 17527</strain>
    </source>
</reference>
<sequence length="294" mass="32787">MRALTTSKIISGCMYWGEWGANLSVTDTQKLIEGCLELGVTTFDHADIYGHYTTEKLFGKVLKEDPALRERMQLITKCGIQLVTPNRPENSIKHYALSTAYIIESVEQSLKNLHTDFIDVLLIHRPSPIMDPHAIAEAFSQLQTSGKVQHFGVSNFTPSQFEMLNSLFPLVTNQIEISALQLHPFVDGTLDQCVQKQLQPMAYSVLAGGSFFAKEKDERVTRVYNVAERLADTHNATVDQILIGWLLKHPAGILPIVGSTKIDRIKSAVDAQAIVLSDQEWFMIWEASAGEEVA</sequence>
<evidence type="ECO:0000259" key="4">
    <source>
        <dbReference type="Pfam" id="PF00248"/>
    </source>
</evidence>
<keyword evidence="1" id="KW-0521">NADP</keyword>
<keyword evidence="6" id="KW-1185">Reference proteome</keyword>
<dbReference type="Proteomes" id="UP000324376">
    <property type="component" value="Unassembled WGS sequence"/>
</dbReference>
<dbReference type="PRINTS" id="PR00069">
    <property type="entry name" value="ALDKETRDTASE"/>
</dbReference>
<dbReference type="OrthoDB" id="9773828at2"/>
<name>A0A5S5BWJ3_9FLAO</name>
<dbReference type="EMBL" id="VNHU01000009">
    <property type="protein sequence ID" value="TYP71545.1"/>
    <property type="molecule type" value="Genomic_DNA"/>
</dbReference>
<dbReference type="InterPro" id="IPR020471">
    <property type="entry name" value="AKR"/>
</dbReference>
<dbReference type="SUPFAM" id="SSF51430">
    <property type="entry name" value="NAD(P)-linked oxidoreductase"/>
    <property type="match status" value="1"/>
</dbReference>
<protein>
    <submittedName>
        <fullName evidence="5">Putative oxidoreductase</fullName>
    </submittedName>
</protein>
<dbReference type="InterPro" id="IPR050523">
    <property type="entry name" value="AKR_Detox_Biosynth"/>
</dbReference>
<evidence type="ECO:0000313" key="5">
    <source>
        <dbReference type="EMBL" id="TYP71545.1"/>
    </source>
</evidence>
<comment type="similarity">
    <text evidence="3">Belongs to the aldo/keto reductase family. Aldo/keto reductase 2 subfamily.</text>
</comment>
<dbReference type="GO" id="GO:0016491">
    <property type="term" value="F:oxidoreductase activity"/>
    <property type="evidence" value="ECO:0007669"/>
    <property type="project" value="UniProtKB-KW"/>
</dbReference>
<dbReference type="FunFam" id="3.20.20.100:FF:000008">
    <property type="entry name" value="Aldo/keto reductase family oxidoreductase"/>
    <property type="match status" value="1"/>
</dbReference>
<dbReference type="CDD" id="cd19092">
    <property type="entry name" value="AKR_BsYcsN_EcYdhF-like"/>
    <property type="match status" value="1"/>
</dbReference>
<keyword evidence="2" id="KW-0560">Oxidoreductase</keyword>
<dbReference type="InterPro" id="IPR023210">
    <property type="entry name" value="NADP_OxRdtase_dom"/>
</dbReference>
<comment type="caution">
    <text evidence="5">The sequence shown here is derived from an EMBL/GenBank/DDBJ whole genome shotgun (WGS) entry which is preliminary data.</text>
</comment>
<dbReference type="InterPro" id="IPR036812">
    <property type="entry name" value="NAD(P)_OxRdtase_dom_sf"/>
</dbReference>
<dbReference type="Pfam" id="PF00248">
    <property type="entry name" value="Aldo_ket_red"/>
    <property type="match status" value="1"/>
</dbReference>
<evidence type="ECO:0000256" key="1">
    <source>
        <dbReference type="ARBA" id="ARBA00022857"/>
    </source>
</evidence>
<evidence type="ECO:0000313" key="6">
    <source>
        <dbReference type="Proteomes" id="UP000324376"/>
    </source>
</evidence>
<dbReference type="RefSeq" id="WP_148783434.1">
    <property type="nucleotide sequence ID" value="NZ_VNHU01000009.1"/>
</dbReference>
<dbReference type="GO" id="GO:0005829">
    <property type="term" value="C:cytosol"/>
    <property type="evidence" value="ECO:0007669"/>
    <property type="project" value="TreeGrafter"/>
</dbReference>
<accession>A0A5S5BWJ3</accession>
<dbReference type="PANTHER" id="PTHR43364:SF1">
    <property type="entry name" value="OXIDOREDUCTASE YDHF"/>
    <property type="match status" value="1"/>
</dbReference>